<comment type="caution">
    <text evidence="2">The sequence shown here is derived from an EMBL/GenBank/DDBJ whole genome shotgun (WGS) entry which is preliminary data.</text>
</comment>
<sequence>MSASRHQESDQESRWSSRHTHKSSEYAGPHRSVIDCHLPQLGVASDVSLRHRLPPRAAFAPIPHPYRSALVQSDQVGNKRGEVATFKVTEGQEAMEPDTRCSPHPHLSLSHADFERYGVGEALVYASCLRPEVPEVKQVDVQSESLPATESPPPQEHSPSCETVVLPPEESSLELDSIPSLTHSTIQMVMSAFDNPDDLDEFQDLFYKPHPAPGGQQLEPGATLDQVDDSTPSSPLTHLVRKLSEEVKSLRNLSRTPSDSIPLQRSESQDQRSNEGGTRFVFMDMTRPSSSPPPMESSSELHVTIQQECCGTIAQHVTVIPEDVHSSYTSSVLDSPSDDHENDTFGYPVKHGQLEAVTAPSPVQTTLRVSTHLSIQENEDDEDDEDDTAFLSPVTKRFGLASIDAVRASYVTTSDISRMSGLSDFPLPPGMRPLSILQAYFEATPVSPTSQSHSYYDDEAEMGHAGRPTGEEDGEQPGDVGETLRALRMTSRVTSYESRRSTFGGSDSDDVDYITQLHQACP</sequence>
<feature type="compositionally biased region" description="Polar residues" evidence="1">
    <location>
        <begin position="251"/>
        <end position="266"/>
    </location>
</feature>
<feature type="region of interest" description="Disordered" evidence="1">
    <location>
        <begin position="1"/>
        <end position="31"/>
    </location>
</feature>
<reference evidence="2" key="2">
    <citation type="journal article" date="2020" name="Nat. Commun.">
        <title>Large-scale genome sequencing of mycorrhizal fungi provides insights into the early evolution of symbiotic traits.</title>
        <authorList>
            <person name="Miyauchi S."/>
            <person name="Kiss E."/>
            <person name="Kuo A."/>
            <person name="Drula E."/>
            <person name="Kohler A."/>
            <person name="Sanchez-Garcia M."/>
            <person name="Morin E."/>
            <person name="Andreopoulos B."/>
            <person name="Barry K.W."/>
            <person name="Bonito G."/>
            <person name="Buee M."/>
            <person name="Carver A."/>
            <person name="Chen C."/>
            <person name="Cichocki N."/>
            <person name="Clum A."/>
            <person name="Culley D."/>
            <person name="Crous P.W."/>
            <person name="Fauchery L."/>
            <person name="Girlanda M."/>
            <person name="Hayes R.D."/>
            <person name="Keri Z."/>
            <person name="LaButti K."/>
            <person name="Lipzen A."/>
            <person name="Lombard V."/>
            <person name="Magnuson J."/>
            <person name="Maillard F."/>
            <person name="Murat C."/>
            <person name="Nolan M."/>
            <person name="Ohm R.A."/>
            <person name="Pangilinan J."/>
            <person name="Pereira M.F."/>
            <person name="Perotto S."/>
            <person name="Peter M."/>
            <person name="Pfister S."/>
            <person name="Riley R."/>
            <person name="Sitrit Y."/>
            <person name="Stielow J.B."/>
            <person name="Szollosi G."/>
            <person name="Zifcakova L."/>
            <person name="Stursova M."/>
            <person name="Spatafora J.W."/>
            <person name="Tedersoo L."/>
            <person name="Vaario L.M."/>
            <person name="Yamada A."/>
            <person name="Yan M."/>
            <person name="Wang P."/>
            <person name="Xu J."/>
            <person name="Bruns T."/>
            <person name="Baldrian P."/>
            <person name="Vilgalys R."/>
            <person name="Dunand C."/>
            <person name="Henrissat B."/>
            <person name="Grigoriev I.V."/>
            <person name="Hibbett D."/>
            <person name="Nagy L.G."/>
            <person name="Martin F.M."/>
        </authorList>
    </citation>
    <scope>NUCLEOTIDE SEQUENCE</scope>
    <source>
        <strain evidence="2">BED1</strain>
    </source>
</reference>
<accession>A0AAD4GDG8</accession>
<evidence type="ECO:0000313" key="3">
    <source>
        <dbReference type="Proteomes" id="UP001194468"/>
    </source>
</evidence>
<feature type="region of interest" description="Disordered" evidence="1">
    <location>
        <begin position="201"/>
        <end position="236"/>
    </location>
</feature>
<evidence type="ECO:0000256" key="1">
    <source>
        <dbReference type="SAM" id="MobiDB-lite"/>
    </source>
</evidence>
<gene>
    <name evidence="2" type="ORF">L210DRAFT_959318</name>
</gene>
<feature type="region of interest" description="Disordered" evidence="1">
    <location>
        <begin position="250"/>
        <end position="277"/>
    </location>
</feature>
<protein>
    <submittedName>
        <fullName evidence="2">Uncharacterized protein</fullName>
    </submittedName>
</protein>
<organism evidence="2 3">
    <name type="scientific">Boletus edulis BED1</name>
    <dbReference type="NCBI Taxonomy" id="1328754"/>
    <lineage>
        <taxon>Eukaryota</taxon>
        <taxon>Fungi</taxon>
        <taxon>Dikarya</taxon>
        <taxon>Basidiomycota</taxon>
        <taxon>Agaricomycotina</taxon>
        <taxon>Agaricomycetes</taxon>
        <taxon>Agaricomycetidae</taxon>
        <taxon>Boletales</taxon>
        <taxon>Boletineae</taxon>
        <taxon>Boletaceae</taxon>
        <taxon>Boletoideae</taxon>
        <taxon>Boletus</taxon>
    </lineage>
</organism>
<feature type="compositionally biased region" description="Basic and acidic residues" evidence="1">
    <location>
        <begin position="1"/>
        <end position="15"/>
    </location>
</feature>
<name>A0AAD4GDG8_BOLED</name>
<feature type="region of interest" description="Disordered" evidence="1">
    <location>
        <begin position="460"/>
        <end position="482"/>
    </location>
</feature>
<dbReference type="AlphaFoldDB" id="A0AAD4GDG8"/>
<reference evidence="2" key="1">
    <citation type="submission" date="2019-10" db="EMBL/GenBank/DDBJ databases">
        <authorList>
            <consortium name="DOE Joint Genome Institute"/>
            <person name="Kuo A."/>
            <person name="Miyauchi S."/>
            <person name="Kiss E."/>
            <person name="Drula E."/>
            <person name="Kohler A."/>
            <person name="Sanchez-Garcia M."/>
            <person name="Andreopoulos B."/>
            <person name="Barry K.W."/>
            <person name="Bonito G."/>
            <person name="Buee M."/>
            <person name="Carver A."/>
            <person name="Chen C."/>
            <person name="Cichocki N."/>
            <person name="Clum A."/>
            <person name="Culley D."/>
            <person name="Crous P.W."/>
            <person name="Fauchery L."/>
            <person name="Girlanda M."/>
            <person name="Hayes R."/>
            <person name="Keri Z."/>
            <person name="LaButti K."/>
            <person name="Lipzen A."/>
            <person name="Lombard V."/>
            <person name="Magnuson J."/>
            <person name="Maillard F."/>
            <person name="Morin E."/>
            <person name="Murat C."/>
            <person name="Nolan M."/>
            <person name="Ohm R."/>
            <person name="Pangilinan J."/>
            <person name="Pereira M."/>
            <person name="Perotto S."/>
            <person name="Peter M."/>
            <person name="Riley R."/>
            <person name="Sitrit Y."/>
            <person name="Stielow B."/>
            <person name="Szollosi G."/>
            <person name="Zifcakova L."/>
            <person name="Stursova M."/>
            <person name="Spatafora J.W."/>
            <person name="Tedersoo L."/>
            <person name="Vaario L.-M."/>
            <person name="Yamada A."/>
            <person name="Yan M."/>
            <person name="Wang P."/>
            <person name="Xu J."/>
            <person name="Bruns T."/>
            <person name="Baldrian P."/>
            <person name="Vilgalys R."/>
            <person name="Henrissat B."/>
            <person name="Grigoriev I.V."/>
            <person name="Hibbett D."/>
            <person name="Nagy L.G."/>
            <person name="Martin F.M."/>
        </authorList>
    </citation>
    <scope>NUCLEOTIDE SEQUENCE</scope>
    <source>
        <strain evidence="2">BED1</strain>
    </source>
</reference>
<feature type="region of interest" description="Disordered" evidence="1">
    <location>
        <begin position="139"/>
        <end position="171"/>
    </location>
</feature>
<dbReference type="Proteomes" id="UP001194468">
    <property type="component" value="Unassembled WGS sequence"/>
</dbReference>
<dbReference type="EMBL" id="WHUW01000017">
    <property type="protein sequence ID" value="KAF8437968.1"/>
    <property type="molecule type" value="Genomic_DNA"/>
</dbReference>
<proteinExistence type="predicted"/>
<evidence type="ECO:0000313" key="2">
    <source>
        <dbReference type="EMBL" id="KAF8437968.1"/>
    </source>
</evidence>
<keyword evidence="3" id="KW-1185">Reference proteome</keyword>